<comment type="subunit">
    <text evidence="8">Homodimer.</text>
</comment>
<evidence type="ECO:0000256" key="7">
    <source>
        <dbReference type="ARBA" id="ARBA00023014"/>
    </source>
</evidence>
<dbReference type="PROSITE" id="PS01215">
    <property type="entry name" value="MRP"/>
    <property type="match status" value="1"/>
</dbReference>
<feature type="domain" description="MIP18 family-like" evidence="9">
    <location>
        <begin position="9"/>
        <end position="76"/>
    </location>
</feature>
<dbReference type="SUPFAM" id="SSF52540">
    <property type="entry name" value="P-loop containing nucleoside triphosphate hydrolases"/>
    <property type="match status" value="1"/>
</dbReference>
<dbReference type="InterPro" id="IPR019591">
    <property type="entry name" value="Mrp/NBP35_ATP-bd"/>
</dbReference>
<dbReference type="Pfam" id="PF10609">
    <property type="entry name" value="ParA"/>
    <property type="match status" value="1"/>
</dbReference>
<keyword evidence="5 8" id="KW-0067">ATP-binding</keyword>
<evidence type="ECO:0000313" key="10">
    <source>
        <dbReference type="EMBL" id="TWT93010.1"/>
    </source>
</evidence>
<evidence type="ECO:0000256" key="4">
    <source>
        <dbReference type="ARBA" id="ARBA00022741"/>
    </source>
</evidence>
<keyword evidence="6 8" id="KW-0408">Iron</keyword>
<dbReference type="CDD" id="cd02037">
    <property type="entry name" value="Mrp_NBP35"/>
    <property type="match status" value="1"/>
</dbReference>
<keyword evidence="7 8" id="KW-0411">Iron-sulfur</keyword>
<dbReference type="GO" id="GO:0016226">
    <property type="term" value="P:iron-sulfur cluster assembly"/>
    <property type="evidence" value="ECO:0007669"/>
    <property type="project" value="InterPro"/>
</dbReference>
<dbReference type="GO" id="GO:0005524">
    <property type="term" value="F:ATP binding"/>
    <property type="evidence" value="ECO:0007669"/>
    <property type="project" value="UniProtKB-UniRule"/>
</dbReference>
<dbReference type="EMBL" id="SJPM01000010">
    <property type="protein sequence ID" value="TWT93010.1"/>
    <property type="molecule type" value="Genomic_DNA"/>
</dbReference>
<evidence type="ECO:0000256" key="2">
    <source>
        <dbReference type="ARBA" id="ARBA00008205"/>
    </source>
</evidence>
<dbReference type="AlphaFoldDB" id="A0A5C6A118"/>
<comment type="caution">
    <text evidence="10">The sequence shown here is derived from an EMBL/GenBank/DDBJ whole genome shotgun (WGS) entry which is preliminary data.</text>
</comment>
<evidence type="ECO:0000256" key="3">
    <source>
        <dbReference type="ARBA" id="ARBA00022723"/>
    </source>
</evidence>
<evidence type="ECO:0000256" key="8">
    <source>
        <dbReference type="HAMAP-Rule" id="MF_02040"/>
    </source>
</evidence>
<dbReference type="InterPro" id="IPR027417">
    <property type="entry name" value="P-loop_NTPase"/>
</dbReference>
<evidence type="ECO:0000256" key="6">
    <source>
        <dbReference type="ARBA" id="ARBA00023004"/>
    </source>
</evidence>
<feature type="binding site" evidence="8">
    <location>
        <begin position="107"/>
        <end position="114"/>
    </location>
    <ligand>
        <name>ATP</name>
        <dbReference type="ChEBI" id="CHEBI:30616"/>
    </ligand>
</feature>
<reference evidence="10 11" key="1">
    <citation type="submission" date="2019-02" db="EMBL/GenBank/DDBJ databases">
        <title>Deep-cultivation of Planctomycetes and their phenomic and genomic characterization uncovers novel biology.</title>
        <authorList>
            <person name="Wiegand S."/>
            <person name="Jogler M."/>
            <person name="Boedeker C."/>
            <person name="Pinto D."/>
            <person name="Vollmers J."/>
            <person name="Rivas-Marin E."/>
            <person name="Kohn T."/>
            <person name="Peeters S.H."/>
            <person name="Heuer A."/>
            <person name="Rast P."/>
            <person name="Oberbeckmann S."/>
            <person name="Bunk B."/>
            <person name="Jeske O."/>
            <person name="Meyerdierks A."/>
            <person name="Storesund J.E."/>
            <person name="Kallscheuer N."/>
            <person name="Luecker S."/>
            <person name="Lage O.M."/>
            <person name="Pohl T."/>
            <person name="Merkel B.J."/>
            <person name="Hornburger P."/>
            <person name="Mueller R.-W."/>
            <person name="Bruemmer F."/>
            <person name="Labrenz M."/>
            <person name="Spormann A.M."/>
            <person name="Op Den Camp H."/>
            <person name="Overmann J."/>
            <person name="Amann R."/>
            <person name="Jetten M.S.M."/>
            <person name="Mascher T."/>
            <person name="Medema M.H."/>
            <person name="Devos D.P."/>
            <person name="Kaster A.-K."/>
            <person name="Ovreas L."/>
            <person name="Rohde M."/>
            <person name="Galperin M.Y."/>
            <person name="Jogler C."/>
        </authorList>
    </citation>
    <scope>NUCLEOTIDE SEQUENCE [LARGE SCALE GENOMIC DNA]</scope>
    <source>
        <strain evidence="10 11">Pla100</strain>
    </source>
</reference>
<keyword evidence="11" id="KW-1185">Reference proteome</keyword>
<comment type="similarity">
    <text evidence="8">Belongs to the Mrp/NBP35 ATP-binding proteins family.</text>
</comment>
<dbReference type="InterPro" id="IPR034904">
    <property type="entry name" value="FSCA_dom_sf"/>
</dbReference>
<dbReference type="GO" id="GO:0051539">
    <property type="term" value="F:4 iron, 4 sulfur cluster binding"/>
    <property type="evidence" value="ECO:0007669"/>
    <property type="project" value="TreeGrafter"/>
</dbReference>
<keyword evidence="3 8" id="KW-0479">Metal-binding</keyword>
<organism evidence="10 11">
    <name type="scientific">Neorhodopirellula pilleata</name>
    <dbReference type="NCBI Taxonomy" id="2714738"/>
    <lineage>
        <taxon>Bacteria</taxon>
        <taxon>Pseudomonadati</taxon>
        <taxon>Planctomycetota</taxon>
        <taxon>Planctomycetia</taxon>
        <taxon>Pirellulales</taxon>
        <taxon>Pirellulaceae</taxon>
        <taxon>Neorhodopirellula</taxon>
    </lineage>
</organism>
<name>A0A5C6A118_9BACT</name>
<evidence type="ECO:0000313" key="11">
    <source>
        <dbReference type="Proteomes" id="UP000316213"/>
    </source>
</evidence>
<evidence type="ECO:0000259" key="9">
    <source>
        <dbReference type="Pfam" id="PF01883"/>
    </source>
</evidence>
<comment type="function">
    <text evidence="8">Binds and transfers iron-sulfur (Fe-S) clusters to target apoproteins. Can hydrolyze ATP.</text>
</comment>
<dbReference type="FunFam" id="3.40.50.300:FF:001119">
    <property type="entry name" value="Iron-sulfur cluster carrier protein"/>
    <property type="match status" value="1"/>
</dbReference>
<keyword evidence="8" id="KW-0378">Hydrolase</keyword>
<accession>A0A5C6A118</accession>
<evidence type="ECO:0000256" key="5">
    <source>
        <dbReference type="ARBA" id="ARBA00022840"/>
    </source>
</evidence>
<dbReference type="InterPro" id="IPR033756">
    <property type="entry name" value="YlxH/NBP35"/>
</dbReference>
<comment type="similarity">
    <text evidence="1">In the N-terminal section; belongs to the MIP18 family.</text>
</comment>
<dbReference type="HAMAP" id="MF_02040">
    <property type="entry name" value="Mrp_NBP35"/>
    <property type="match status" value="1"/>
</dbReference>
<dbReference type="Gene3D" id="3.40.50.300">
    <property type="entry name" value="P-loop containing nucleotide triphosphate hydrolases"/>
    <property type="match status" value="1"/>
</dbReference>
<dbReference type="SUPFAM" id="SSF117916">
    <property type="entry name" value="Fe-S cluster assembly (FSCA) domain-like"/>
    <property type="match status" value="1"/>
</dbReference>
<dbReference type="Proteomes" id="UP000316213">
    <property type="component" value="Unassembled WGS sequence"/>
</dbReference>
<dbReference type="InterPro" id="IPR002744">
    <property type="entry name" value="MIP18-like"/>
</dbReference>
<comment type="similarity">
    <text evidence="2">In the C-terminal section; belongs to the Mrp/NBP35 ATP-binding proteins family.</text>
</comment>
<dbReference type="InterPro" id="IPR044304">
    <property type="entry name" value="NUBPL-like"/>
</dbReference>
<sequence>MTDPNTLRDSIRELVAQHPDPESGRPLGSMGQLQDVQIDGDTIRLRVAITSHNQIIADEVADAIRDKVLAAAPGKTIEIETPVHARPPARLGQIGLRAKSVILVGSGKGGVGKSTVAASLALTLQRLGAKVGLMDADVYGPSVPHLLGLQGRPSISEAKKIEPIRLNGEMPVMSMGFLLEPDQAVIWRGPMLHGSITQFLKDTDWGELDYLVIDMPPGTGDVALTLSQNVPVTGAVVVCTPQEVALLDAVKAISMFKKVNIPVAGMVENMSGFQCPDCGKNYDIFGRGGARNKAEELGVPYLGGLPIDIVLREAGDAGELAKVIYEDARARAPFEQVARALVRNLAAKAAAAPPKAALPTL</sequence>
<dbReference type="InterPro" id="IPR000808">
    <property type="entry name" value="Mrp-like_CS"/>
</dbReference>
<dbReference type="GO" id="GO:0046872">
    <property type="term" value="F:metal ion binding"/>
    <property type="evidence" value="ECO:0007669"/>
    <property type="project" value="UniProtKB-KW"/>
</dbReference>
<dbReference type="Pfam" id="PF01883">
    <property type="entry name" value="FeS_assembly_P"/>
    <property type="match status" value="1"/>
</dbReference>
<dbReference type="PANTHER" id="PTHR42961">
    <property type="entry name" value="IRON-SULFUR PROTEIN NUBPL"/>
    <property type="match status" value="1"/>
</dbReference>
<dbReference type="RefSeq" id="WP_390620633.1">
    <property type="nucleotide sequence ID" value="NZ_SJPM01000010.1"/>
</dbReference>
<proteinExistence type="inferred from homology"/>
<gene>
    <name evidence="10" type="primary">ylxH</name>
    <name evidence="10" type="ORF">Pla100_43260</name>
</gene>
<dbReference type="GO" id="GO:0016887">
    <property type="term" value="F:ATP hydrolysis activity"/>
    <property type="evidence" value="ECO:0007669"/>
    <property type="project" value="UniProtKB-UniRule"/>
</dbReference>
<keyword evidence="4 8" id="KW-0547">Nucleotide-binding</keyword>
<dbReference type="PANTHER" id="PTHR42961:SF2">
    <property type="entry name" value="IRON-SULFUR PROTEIN NUBPL"/>
    <property type="match status" value="1"/>
</dbReference>
<dbReference type="Gene3D" id="3.30.300.130">
    <property type="entry name" value="Fe-S cluster assembly (FSCA)"/>
    <property type="match status" value="1"/>
</dbReference>
<protein>
    <recommendedName>
        <fullName evidence="8">Iron-sulfur cluster carrier protein</fullName>
    </recommendedName>
</protein>
<dbReference type="GO" id="GO:0140663">
    <property type="term" value="F:ATP-dependent FeS chaperone activity"/>
    <property type="evidence" value="ECO:0007669"/>
    <property type="project" value="InterPro"/>
</dbReference>
<evidence type="ECO:0000256" key="1">
    <source>
        <dbReference type="ARBA" id="ARBA00007352"/>
    </source>
</evidence>